<sequence length="186" mass="20779">MSKNIMVTGASGGYGGYAIEFLKKIAPEANIYALVKDPKIVAPLKEKGFKVRVADYADLHTLTQAFEGIDRLLFVSIPVYEIQKNVVTAAKNIGVKYLAYTSIYAAEQQKLGLEINHRATEKLIAESGIPYVILRNSWYFNLFEGFVNMAKQSGHFWYSTGEHKITVALSRSGCKNHCTRHAHGNY</sequence>
<dbReference type="SUPFAM" id="SSF51735">
    <property type="entry name" value="NAD(P)-binding Rossmann-fold domains"/>
    <property type="match status" value="1"/>
</dbReference>
<evidence type="ECO:0000313" key="3">
    <source>
        <dbReference type="Proteomes" id="UP000287701"/>
    </source>
</evidence>
<dbReference type="OrthoDB" id="9780595at2"/>
<gene>
    <name evidence="2" type="ORF">EQP59_10600</name>
</gene>
<dbReference type="InterPro" id="IPR052718">
    <property type="entry name" value="NmrA-type_oxidoreductase"/>
</dbReference>
<accession>A0A410JUQ1</accession>
<dbReference type="Gene3D" id="3.90.25.10">
    <property type="entry name" value="UDP-galactose 4-epimerase, domain 1"/>
    <property type="match status" value="1"/>
</dbReference>
<reference evidence="2 3" key="1">
    <citation type="submission" date="2019-01" db="EMBL/GenBank/DDBJ databases">
        <title>Whole Genome of Ornithobacterium rhinotracheale FARPER-174b.</title>
        <authorList>
            <person name="Tataje-Lavanda L.A."/>
            <person name="Montalvan A."/>
            <person name="Montesinos R."/>
            <person name="Zimic M."/>
            <person name="Fernandez-Sanchez M."/>
            <person name="Fernandez-Diaz M."/>
        </authorList>
    </citation>
    <scope>NUCLEOTIDE SEQUENCE [LARGE SCALE GENOMIC DNA]</scope>
    <source>
        <strain evidence="2 3">FARPER-174b</strain>
    </source>
</reference>
<evidence type="ECO:0000313" key="2">
    <source>
        <dbReference type="EMBL" id="QAR31758.1"/>
    </source>
</evidence>
<dbReference type="AlphaFoldDB" id="A0A410JUQ1"/>
<dbReference type="PANTHER" id="PTHR47129:SF1">
    <property type="entry name" value="NMRA-LIKE DOMAIN-CONTAINING PROTEIN"/>
    <property type="match status" value="1"/>
</dbReference>
<proteinExistence type="predicted"/>
<name>A0A410JUQ1_ORNRH</name>
<protein>
    <recommendedName>
        <fullName evidence="1">NmrA-like domain-containing protein</fullName>
    </recommendedName>
</protein>
<dbReference type="RefSeq" id="WP_128502196.1">
    <property type="nucleotide sequence ID" value="NZ_CP035107.1"/>
</dbReference>
<organism evidence="2 3">
    <name type="scientific">Ornithobacterium rhinotracheale</name>
    <dbReference type="NCBI Taxonomy" id="28251"/>
    <lineage>
        <taxon>Bacteria</taxon>
        <taxon>Pseudomonadati</taxon>
        <taxon>Bacteroidota</taxon>
        <taxon>Flavobacteriia</taxon>
        <taxon>Flavobacteriales</taxon>
        <taxon>Weeksellaceae</taxon>
        <taxon>Ornithobacterium</taxon>
    </lineage>
</organism>
<dbReference type="Gene3D" id="3.40.50.720">
    <property type="entry name" value="NAD(P)-binding Rossmann-like Domain"/>
    <property type="match status" value="1"/>
</dbReference>
<dbReference type="InterPro" id="IPR008030">
    <property type="entry name" value="NmrA-like"/>
</dbReference>
<dbReference type="Pfam" id="PF05368">
    <property type="entry name" value="NmrA"/>
    <property type="match status" value="1"/>
</dbReference>
<dbReference type="Proteomes" id="UP000287701">
    <property type="component" value="Chromosome"/>
</dbReference>
<dbReference type="EMBL" id="CP035107">
    <property type="protein sequence ID" value="QAR31758.1"/>
    <property type="molecule type" value="Genomic_DNA"/>
</dbReference>
<dbReference type="PANTHER" id="PTHR47129">
    <property type="entry name" value="QUINONE OXIDOREDUCTASE 2"/>
    <property type="match status" value="1"/>
</dbReference>
<feature type="domain" description="NmrA-like" evidence="1">
    <location>
        <begin position="1"/>
        <end position="152"/>
    </location>
</feature>
<evidence type="ECO:0000259" key="1">
    <source>
        <dbReference type="Pfam" id="PF05368"/>
    </source>
</evidence>
<dbReference type="InterPro" id="IPR036291">
    <property type="entry name" value="NAD(P)-bd_dom_sf"/>
</dbReference>